<keyword evidence="4" id="KW-1003">Cell membrane</keyword>
<reference evidence="14" key="1">
    <citation type="journal article" date="2010" name="Science">
        <title>Plasticity of animal genome architecture unmasked by rapid evolution of a pelagic tunicate.</title>
        <authorList>
            <person name="Denoeud F."/>
            <person name="Henriet S."/>
            <person name="Mungpakdee S."/>
            <person name="Aury J.M."/>
            <person name="Da Silva C."/>
            <person name="Brinkmann H."/>
            <person name="Mikhaleva J."/>
            <person name="Olsen L.C."/>
            <person name="Jubin C."/>
            <person name="Canestro C."/>
            <person name="Bouquet J.M."/>
            <person name="Danks G."/>
            <person name="Poulain J."/>
            <person name="Campsteijn C."/>
            <person name="Adamski M."/>
            <person name="Cross I."/>
            <person name="Yadetie F."/>
            <person name="Muffato M."/>
            <person name="Louis A."/>
            <person name="Butcher S."/>
            <person name="Tsagkogeorga G."/>
            <person name="Konrad A."/>
            <person name="Singh S."/>
            <person name="Jensen M.F."/>
            <person name="Cong E.H."/>
            <person name="Eikeseth-Otteraa H."/>
            <person name="Noel B."/>
            <person name="Anthouard V."/>
            <person name="Porcel B.M."/>
            <person name="Kachouri-Lafond R."/>
            <person name="Nishino A."/>
            <person name="Ugolini M."/>
            <person name="Chourrout P."/>
            <person name="Nishida H."/>
            <person name="Aasland R."/>
            <person name="Huzurbazar S."/>
            <person name="Westhof E."/>
            <person name="Delsuc F."/>
            <person name="Lehrach H."/>
            <person name="Reinhardt R."/>
            <person name="Weissenbach J."/>
            <person name="Roy S.W."/>
            <person name="Artiguenave F."/>
            <person name="Postlethwait J.H."/>
            <person name="Manak J.R."/>
            <person name="Thompson E.M."/>
            <person name="Jaillon O."/>
            <person name="Du Pasquier L."/>
            <person name="Boudinot P."/>
            <person name="Liberles D.A."/>
            <person name="Volff J.N."/>
            <person name="Philippe H."/>
            <person name="Lenhard B."/>
            <person name="Roest Crollius H."/>
            <person name="Wincker P."/>
            <person name="Chourrout D."/>
        </authorList>
    </citation>
    <scope>NUCLEOTIDE SEQUENCE [LARGE SCALE GENOMIC DNA]</scope>
</reference>
<feature type="region of interest" description="Disordered" evidence="13">
    <location>
        <begin position="566"/>
        <end position="585"/>
    </location>
</feature>
<feature type="compositionally biased region" description="Basic and acidic residues" evidence="13">
    <location>
        <begin position="566"/>
        <end position="575"/>
    </location>
</feature>
<keyword evidence="7" id="KW-0677">Repeat</keyword>
<dbReference type="Proteomes" id="UP000001307">
    <property type="component" value="Unassembled WGS sequence"/>
</dbReference>
<evidence type="ECO:0000256" key="7">
    <source>
        <dbReference type="ARBA" id="ARBA00022737"/>
    </source>
</evidence>
<dbReference type="EMBL" id="FN653031">
    <property type="protein sequence ID" value="CBY08454.1"/>
    <property type="molecule type" value="Genomic_DNA"/>
</dbReference>
<name>E4X9Q3_OIKDI</name>
<evidence type="ECO:0000256" key="6">
    <source>
        <dbReference type="ARBA" id="ARBA00022574"/>
    </source>
</evidence>
<dbReference type="Pfam" id="PF11768">
    <property type="entry name" value="Frtz"/>
    <property type="match status" value="1"/>
</dbReference>
<keyword evidence="6" id="KW-0853">WD repeat</keyword>
<keyword evidence="15" id="KW-1185">Reference proteome</keyword>
<dbReference type="InterPro" id="IPR024511">
    <property type="entry name" value="Frtz"/>
</dbReference>
<dbReference type="OrthoDB" id="10013020at2759"/>
<comment type="subcellular location">
    <subcellularLocation>
        <location evidence="1">Cell membrane</location>
    </subcellularLocation>
    <subcellularLocation>
        <location evidence="2">Cytoplasm</location>
        <location evidence="2">Cytoskeleton</location>
        <location evidence="2">Cilium axoneme</location>
    </subcellularLocation>
</comment>
<evidence type="ECO:0000256" key="11">
    <source>
        <dbReference type="ARBA" id="ARBA00023212"/>
    </source>
</evidence>
<protein>
    <recommendedName>
        <fullName evidence="16">WD repeat-containing and planar cell polarity effector protein fritz homolog</fullName>
    </recommendedName>
</protein>
<dbReference type="GO" id="GO:0044782">
    <property type="term" value="P:cilium organization"/>
    <property type="evidence" value="ECO:0007669"/>
    <property type="project" value="TreeGrafter"/>
</dbReference>
<dbReference type="GO" id="GO:0097541">
    <property type="term" value="C:axonemal basal plate"/>
    <property type="evidence" value="ECO:0007669"/>
    <property type="project" value="TreeGrafter"/>
</dbReference>
<evidence type="ECO:0008006" key="16">
    <source>
        <dbReference type="Google" id="ProtNLM"/>
    </source>
</evidence>
<keyword evidence="5" id="KW-0963">Cytoplasm</keyword>
<keyword evidence="9" id="KW-0969">Cilium</keyword>
<evidence type="ECO:0000256" key="12">
    <source>
        <dbReference type="ARBA" id="ARBA00023273"/>
    </source>
</evidence>
<evidence type="ECO:0000256" key="5">
    <source>
        <dbReference type="ARBA" id="ARBA00022490"/>
    </source>
</evidence>
<keyword evidence="12" id="KW-0966">Cell projection</keyword>
<evidence type="ECO:0000256" key="10">
    <source>
        <dbReference type="ARBA" id="ARBA00023136"/>
    </source>
</evidence>
<evidence type="ECO:0000256" key="8">
    <source>
        <dbReference type="ARBA" id="ARBA00022794"/>
    </source>
</evidence>
<dbReference type="PANTHER" id="PTHR13667">
    <property type="entry name" value="HOMOLOC-13"/>
    <property type="match status" value="1"/>
</dbReference>
<proteinExistence type="inferred from homology"/>
<dbReference type="AlphaFoldDB" id="E4X9Q3"/>
<keyword evidence="8" id="KW-0970">Cilium biogenesis/degradation</keyword>
<dbReference type="PANTHER" id="PTHR13667:SF5">
    <property type="entry name" value="WD REPEAT-CONTAINING AND PLANAR CELL POLARITY EFFECTOR PROTEIN FRITZ HOMOLOG"/>
    <property type="match status" value="1"/>
</dbReference>
<evidence type="ECO:0000256" key="9">
    <source>
        <dbReference type="ARBA" id="ARBA00023069"/>
    </source>
</evidence>
<evidence type="ECO:0000313" key="15">
    <source>
        <dbReference type="Proteomes" id="UP000001307"/>
    </source>
</evidence>
<evidence type="ECO:0000256" key="2">
    <source>
        <dbReference type="ARBA" id="ARBA00004430"/>
    </source>
</evidence>
<dbReference type="SUPFAM" id="SSF50978">
    <property type="entry name" value="WD40 repeat-like"/>
    <property type="match status" value="1"/>
</dbReference>
<gene>
    <name evidence="14" type="ORF">GSOID_T00005025001</name>
</gene>
<keyword evidence="11" id="KW-0206">Cytoskeleton</keyword>
<comment type="similarity">
    <text evidence="3">Belongs to the WD repeat fritz family.</text>
</comment>
<evidence type="ECO:0000313" key="14">
    <source>
        <dbReference type="EMBL" id="CBY08454.1"/>
    </source>
</evidence>
<keyword evidence="10" id="KW-0472">Membrane</keyword>
<dbReference type="InterPro" id="IPR036322">
    <property type="entry name" value="WD40_repeat_dom_sf"/>
</dbReference>
<sequence>MFAVSFHCWSEEESSFNSSDANIALNTYHPKKATIKHSVFHEMRENWTRKRKEVVWSLSKENRERLQKLNTLLSQSRVLSILPLTDHVLMFFSNGTLVSFSLRNNDIDNIIRKDNFINQTSDPIEVAQLNEEHLVSLLSGSRISVVSPDLRSTTAIAEPLYIGDMPDNACVRTKRSFSAIYWSERIENGARGHLMMISHSKISEIVARVPFNSLIQDVIFSDLNLDTFWLLEIPDPMNPTSIRMTLYVIKLNQGLKIVDELEIKLKSSVVVCELSPNEEKFVFGCSDNMLIVFDTKTHSAEHLYLPIRPNILSWHPGSHFLAVCSRSGELMLFDVGLSNFEMCSINGSSDKQFVLKLGGIVYSNHSIMLKHLKWFSPTQLLVGAFYPKTLIKFLNKFIVPLAQPIVLISLTIGRQESGALCLIKSHVKNDSFQEAIKVLYSINWNMEPGVAYASLTTICDALIVKPLNYTTETQLEAALASFYAPTRAINDLVVIEYRDHVVRYARRFLHHLLRHRRLQKAFLLATDIGAQDLFLDIHHMALHYKDFELASEASKKVDEMIESPVEEAHDERLQESDSEDDPPAIQRFMKHLSVRNSKRNKDGSGKPAAPQPTPENASTLKIKHFGFV</sequence>
<dbReference type="GO" id="GO:0005886">
    <property type="term" value="C:plasma membrane"/>
    <property type="evidence" value="ECO:0007669"/>
    <property type="project" value="UniProtKB-SubCell"/>
</dbReference>
<dbReference type="GO" id="GO:0045184">
    <property type="term" value="P:establishment of protein localization"/>
    <property type="evidence" value="ECO:0007669"/>
    <property type="project" value="TreeGrafter"/>
</dbReference>
<dbReference type="GO" id="GO:0007399">
    <property type="term" value="P:nervous system development"/>
    <property type="evidence" value="ECO:0007669"/>
    <property type="project" value="TreeGrafter"/>
</dbReference>
<evidence type="ECO:0000256" key="13">
    <source>
        <dbReference type="SAM" id="MobiDB-lite"/>
    </source>
</evidence>
<feature type="region of interest" description="Disordered" evidence="13">
    <location>
        <begin position="593"/>
        <end position="620"/>
    </location>
</feature>
<dbReference type="InParanoid" id="E4X9Q3"/>
<accession>E4X9Q3</accession>
<evidence type="ECO:0000256" key="1">
    <source>
        <dbReference type="ARBA" id="ARBA00004236"/>
    </source>
</evidence>
<evidence type="ECO:0000256" key="4">
    <source>
        <dbReference type="ARBA" id="ARBA00022475"/>
    </source>
</evidence>
<organism evidence="14">
    <name type="scientific">Oikopleura dioica</name>
    <name type="common">Tunicate</name>
    <dbReference type="NCBI Taxonomy" id="34765"/>
    <lineage>
        <taxon>Eukaryota</taxon>
        <taxon>Metazoa</taxon>
        <taxon>Chordata</taxon>
        <taxon>Tunicata</taxon>
        <taxon>Appendicularia</taxon>
        <taxon>Copelata</taxon>
        <taxon>Oikopleuridae</taxon>
        <taxon>Oikopleura</taxon>
    </lineage>
</organism>
<evidence type="ECO:0000256" key="3">
    <source>
        <dbReference type="ARBA" id="ARBA00006059"/>
    </source>
</evidence>
<dbReference type="Gene3D" id="2.130.10.10">
    <property type="entry name" value="YVTN repeat-like/Quinoprotein amine dehydrogenase"/>
    <property type="match status" value="1"/>
</dbReference>
<dbReference type="InterPro" id="IPR015943">
    <property type="entry name" value="WD40/YVTN_repeat-like_dom_sf"/>
</dbReference>